<dbReference type="EMBL" id="MU005774">
    <property type="protein sequence ID" value="KAF2707305.1"/>
    <property type="molecule type" value="Genomic_DNA"/>
</dbReference>
<keyword evidence="2" id="KW-1185">Reference proteome</keyword>
<reference evidence="1" key="1">
    <citation type="journal article" date="2020" name="Stud. Mycol.">
        <title>101 Dothideomycetes genomes: a test case for predicting lifestyles and emergence of pathogens.</title>
        <authorList>
            <person name="Haridas S."/>
            <person name="Albert R."/>
            <person name="Binder M."/>
            <person name="Bloem J."/>
            <person name="Labutti K."/>
            <person name="Salamov A."/>
            <person name="Andreopoulos B."/>
            <person name="Baker S."/>
            <person name="Barry K."/>
            <person name="Bills G."/>
            <person name="Bluhm B."/>
            <person name="Cannon C."/>
            <person name="Castanera R."/>
            <person name="Culley D."/>
            <person name="Daum C."/>
            <person name="Ezra D."/>
            <person name="Gonzalez J."/>
            <person name="Henrissat B."/>
            <person name="Kuo A."/>
            <person name="Liang C."/>
            <person name="Lipzen A."/>
            <person name="Lutzoni F."/>
            <person name="Magnuson J."/>
            <person name="Mondo S."/>
            <person name="Nolan M."/>
            <person name="Ohm R."/>
            <person name="Pangilinan J."/>
            <person name="Park H.-J."/>
            <person name="Ramirez L."/>
            <person name="Alfaro M."/>
            <person name="Sun H."/>
            <person name="Tritt A."/>
            <person name="Yoshinaga Y."/>
            <person name="Zwiers L.-H."/>
            <person name="Turgeon B."/>
            <person name="Goodwin S."/>
            <person name="Spatafora J."/>
            <person name="Crous P."/>
            <person name="Grigoriev I."/>
        </authorList>
    </citation>
    <scope>NUCLEOTIDE SEQUENCE</scope>
    <source>
        <strain evidence="1">CBS 279.74</strain>
    </source>
</reference>
<name>A0A6G1K461_9PLEO</name>
<dbReference type="AlphaFoldDB" id="A0A6G1K461"/>
<protein>
    <submittedName>
        <fullName evidence="1">Uncharacterized protein</fullName>
    </submittedName>
</protein>
<evidence type="ECO:0000313" key="1">
    <source>
        <dbReference type="EMBL" id="KAF2707305.1"/>
    </source>
</evidence>
<dbReference type="Proteomes" id="UP000799428">
    <property type="component" value="Unassembled WGS sequence"/>
</dbReference>
<proteinExistence type="predicted"/>
<accession>A0A6G1K461</accession>
<sequence length="102" mass="11562">MKHDTLSPHYKMKTSVLVIAGFSLLHQVNGHYTFGRLIFKNIWTKTWEYIRQISPDATVSDPEIAWIGPKTEPGSMDLRCGRNESIAWFQPNTATIDAGDIV</sequence>
<dbReference type="OrthoDB" id="6038816at2759"/>
<gene>
    <name evidence="1" type="ORF">K504DRAFT_447315</name>
</gene>
<organism evidence="1 2">
    <name type="scientific">Pleomassaria siparia CBS 279.74</name>
    <dbReference type="NCBI Taxonomy" id="1314801"/>
    <lineage>
        <taxon>Eukaryota</taxon>
        <taxon>Fungi</taxon>
        <taxon>Dikarya</taxon>
        <taxon>Ascomycota</taxon>
        <taxon>Pezizomycotina</taxon>
        <taxon>Dothideomycetes</taxon>
        <taxon>Pleosporomycetidae</taxon>
        <taxon>Pleosporales</taxon>
        <taxon>Pleomassariaceae</taxon>
        <taxon>Pleomassaria</taxon>
    </lineage>
</organism>
<evidence type="ECO:0000313" key="2">
    <source>
        <dbReference type="Proteomes" id="UP000799428"/>
    </source>
</evidence>